<organism evidence="1 2">
    <name type="scientific">Cystobacter fuscus (strain ATCC 25194 / DSM 2262 / NBRC 100088 / M29)</name>
    <dbReference type="NCBI Taxonomy" id="1242864"/>
    <lineage>
        <taxon>Bacteria</taxon>
        <taxon>Pseudomonadati</taxon>
        <taxon>Myxococcota</taxon>
        <taxon>Myxococcia</taxon>
        <taxon>Myxococcales</taxon>
        <taxon>Cystobacterineae</taxon>
        <taxon>Archangiaceae</taxon>
        <taxon>Cystobacter</taxon>
    </lineage>
</organism>
<evidence type="ECO:0000313" key="2">
    <source>
        <dbReference type="Proteomes" id="UP000011682"/>
    </source>
</evidence>
<proteinExistence type="predicted"/>
<sequence length="63" mass="7226">MARKASPSSFHAPWGLFRDFLALRELPSPTRSRYMPARTPWGAPTWNRTAVTSFESSRWAACR</sequence>
<dbReference type="Proteomes" id="UP000011682">
    <property type="component" value="Unassembled WGS sequence"/>
</dbReference>
<keyword evidence="2" id="KW-1185">Reference proteome</keyword>
<comment type="caution">
    <text evidence="1">The sequence shown here is derived from an EMBL/GenBank/DDBJ whole genome shotgun (WGS) entry which is preliminary data.</text>
</comment>
<dbReference type="AlphaFoldDB" id="S9QM63"/>
<protein>
    <submittedName>
        <fullName evidence="1">Uncharacterized protein</fullName>
    </submittedName>
</protein>
<accession>S9QM63</accession>
<evidence type="ECO:0000313" key="1">
    <source>
        <dbReference type="EMBL" id="EPX62384.1"/>
    </source>
</evidence>
<reference evidence="1" key="1">
    <citation type="submission" date="2013-05" db="EMBL/GenBank/DDBJ databases">
        <title>Genome assembly of Cystobacter fuscus DSM 2262.</title>
        <authorList>
            <person name="Sharma G."/>
            <person name="Khatri I."/>
            <person name="Kaur C."/>
            <person name="Mayilraj S."/>
            <person name="Subramanian S."/>
        </authorList>
    </citation>
    <scope>NUCLEOTIDE SEQUENCE [LARGE SCALE GENOMIC DNA]</scope>
    <source>
        <strain evidence="1">DSM 2262</strain>
    </source>
</reference>
<dbReference type="EMBL" id="ANAH02000007">
    <property type="protein sequence ID" value="EPX62384.1"/>
    <property type="molecule type" value="Genomic_DNA"/>
</dbReference>
<name>S9QM63_CYSF2</name>
<gene>
    <name evidence="1" type="ORF">D187_008572</name>
</gene>